<evidence type="ECO:0000256" key="5">
    <source>
        <dbReference type="SAM" id="Phobius"/>
    </source>
</evidence>
<evidence type="ECO:0000256" key="1">
    <source>
        <dbReference type="ARBA" id="ARBA00004141"/>
    </source>
</evidence>
<evidence type="ECO:0000313" key="7">
    <source>
        <dbReference type="EMBL" id="SHH79981.1"/>
    </source>
</evidence>
<feature type="transmembrane region" description="Helical" evidence="5">
    <location>
        <begin position="66"/>
        <end position="88"/>
    </location>
</feature>
<dbReference type="Proteomes" id="UP000184212">
    <property type="component" value="Unassembled WGS sequence"/>
</dbReference>
<dbReference type="Gene3D" id="1.20.1250.20">
    <property type="entry name" value="MFS general substrate transporter like domains"/>
    <property type="match status" value="1"/>
</dbReference>
<feature type="transmembrane region" description="Helical" evidence="5">
    <location>
        <begin position="183"/>
        <end position="201"/>
    </location>
</feature>
<dbReference type="Pfam" id="PF07690">
    <property type="entry name" value="MFS_1"/>
    <property type="match status" value="1"/>
</dbReference>
<dbReference type="STRING" id="947013.SAMN04488109_5502"/>
<sequence>MKSDIELPAASLQNAENVSVGLWCTFGICLLSNIFGGTVSTLMSVYLPVVVRDLLGTVDAARLSEVSAYINALYILGWAFGGFTWGLISDRIGRAKALVLAVGLYGAFTIATGFASSWEMVVACRLLAGFGVGGVLVVSATLLSEVWPERTRAIAIGILSIGFPVGIFSAGLVNLVVSEWRQGFLIGALPVGLALLSFWVVQESEKWKDSRINPTGDGLLKKAQLHSGNLVRGSLIFGSMLIGLWAIFSWLPTWVQSLLTGADGQTQRGLAMMLLGAGGLTGGFFSGWVARALGVRRAMMLCFGGCFILSILLFKLNTSFSAVIYVEIACLALFFGISQGLLSAYVPQLFPPAIRATATGFCFNIGRIVTAIAVFFIGALVTSLNGYGNAILTFSVVFLIGLVTLSLTKEESAPVS</sequence>
<dbReference type="AlphaFoldDB" id="A0A1M5VXQ1"/>
<dbReference type="InterPro" id="IPR005829">
    <property type="entry name" value="Sugar_transporter_CS"/>
</dbReference>
<dbReference type="GO" id="GO:0005886">
    <property type="term" value="C:plasma membrane"/>
    <property type="evidence" value="ECO:0007669"/>
    <property type="project" value="TreeGrafter"/>
</dbReference>
<keyword evidence="3 5" id="KW-1133">Transmembrane helix</keyword>
<dbReference type="OrthoDB" id="9787026at2"/>
<feature type="transmembrane region" description="Helical" evidence="5">
    <location>
        <begin position="95"/>
        <end position="114"/>
    </location>
</feature>
<keyword evidence="8" id="KW-1185">Reference proteome</keyword>
<evidence type="ECO:0000256" key="4">
    <source>
        <dbReference type="ARBA" id="ARBA00023136"/>
    </source>
</evidence>
<feature type="transmembrane region" description="Helical" evidence="5">
    <location>
        <begin position="358"/>
        <end position="381"/>
    </location>
</feature>
<feature type="transmembrane region" description="Helical" evidence="5">
    <location>
        <begin position="298"/>
        <end position="316"/>
    </location>
</feature>
<protein>
    <submittedName>
        <fullName evidence="7">Predicted arabinose efflux permease, MFS family</fullName>
    </submittedName>
</protein>
<dbReference type="InterPro" id="IPR036259">
    <property type="entry name" value="MFS_trans_sf"/>
</dbReference>
<evidence type="ECO:0000259" key="6">
    <source>
        <dbReference type="PROSITE" id="PS50850"/>
    </source>
</evidence>
<gene>
    <name evidence="7" type="ORF">SAMN04488109_5502</name>
</gene>
<organism evidence="7 8">
    <name type="scientific">Chryseolinea serpens</name>
    <dbReference type="NCBI Taxonomy" id="947013"/>
    <lineage>
        <taxon>Bacteria</taxon>
        <taxon>Pseudomonadati</taxon>
        <taxon>Bacteroidota</taxon>
        <taxon>Cytophagia</taxon>
        <taxon>Cytophagales</taxon>
        <taxon>Fulvivirgaceae</taxon>
        <taxon>Chryseolinea</taxon>
    </lineage>
</organism>
<dbReference type="PANTHER" id="PTHR23508">
    <property type="entry name" value="CARBOXYLIC ACID TRANSPORTER PROTEIN HOMOLOG"/>
    <property type="match status" value="1"/>
</dbReference>
<keyword evidence="2 5" id="KW-0812">Transmembrane</keyword>
<dbReference type="PROSITE" id="PS50850">
    <property type="entry name" value="MFS"/>
    <property type="match status" value="1"/>
</dbReference>
<evidence type="ECO:0000256" key="2">
    <source>
        <dbReference type="ARBA" id="ARBA00022692"/>
    </source>
</evidence>
<dbReference type="PANTHER" id="PTHR23508:SF10">
    <property type="entry name" value="CARBOXYLIC ACID TRANSPORTER PROTEIN HOMOLOG"/>
    <property type="match status" value="1"/>
</dbReference>
<dbReference type="SUPFAM" id="SSF103473">
    <property type="entry name" value="MFS general substrate transporter"/>
    <property type="match status" value="1"/>
</dbReference>
<comment type="subcellular location">
    <subcellularLocation>
        <location evidence="1">Membrane</location>
        <topology evidence="1">Multi-pass membrane protein</topology>
    </subcellularLocation>
</comment>
<dbReference type="InterPro" id="IPR011701">
    <property type="entry name" value="MFS"/>
</dbReference>
<name>A0A1M5VXQ1_9BACT</name>
<proteinExistence type="predicted"/>
<feature type="transmembrane region" description="Helical" evidence="5">
    <location>
        <begin position="271"/>
        <end position="291"/>
    </location>
</feature>
<dbReference type="EMBL" id="FQWQ01000004">
    <property type="protein sequence ID" value="SHH79981.1"/>
    <property type="molecule type" value="Genomic_DNA"/>
</dbReference>
<feature type="transmembrane region" description="Helical" evidence="5">
    <location>
        <begin position="155"/>
        <end position="177"/>
    </location>
</feature>
<feature type="transmembrane region" description="Helical" evidence="5">
    <location>
        <begin position="20"/>
        <end position="46"/>
    </location>
</feature>
<reference evidence="7 8" key="1">
    <citation type="submission" date="2016-11" db="EMBL/GenBank/DDBJ databases">
        <authorList>
            <person name="Jaros S."/>
            <person name="Januszkiewicz K."/>
            <person name="Wedrychowicz H."/>
        </authorList>
    </citation>
    <scope>NUCLEOTIDE SEQUENCE [LARGE SCALE GENOMIC DNA]</scope>
    <source>
        <strain evidence="7 8">DSM 24574</strain>
    </source>
</reference>
<accession>A0A1M5VXQ1</accession>
<evidence type="ECO:0000313" key="8">
    <source>
        <dbReference type="Proteomes" id="UP000184212"/>
    </source>
</evidence>
<dbReference type="GO" id="GO:0046943">
    <property type="term" value="F:carboxylic acid transmembrane transporter activity"/>
    <property type="evidence" value="ECO:0007669"/>
    <property type="project" value="TreeGrafter"/>
</dbReference>
<dbReference type="InterPro" id="IPR020846">
    <property type="entry name" value="MFS_dom"/>
</dbReference>
<feature type="transmembrane region" description="Helical" evidence="5">
    <location>
        <begin position="120"/>
        <end position="143"/>
    </location>
</feature>
<dbReference type="PROSITE" id="PS00217">
    <property type="entry name" value="SUGAR_TRANSPORT_2"/>
    <property type="match status" value="1"/>
</dbReference>
<keyword evidence="4 5" id="KW-0472">Membrane</keyword>
<feature type="transmembrane region" description="Helical" evidence="5">
    <location>
        <begin position="230"/>
        <end position="251"/>
    </location>
</feature>
<feature type="transmembrane region" description="Helical" evidence="5">
    <location>
        <begin position="322"/>
        <end position="346"/>
    </location>
</feature>
<feature type="domain" description="Major facilitator superfamily (MFS) profile" evidence="6">
    <location>
        <begin position="25"/>
        <end position="413"/>
    </location>
</feature>
<dbReference type="RefSeq" id="WP_073140995.1">
    <property type="nucleotide sequence ID" value="NZ_FQWQ01000004.1"/>
</dbReference>
<evidence type="ECO:0000256" key="3">
    <source>
        <dbReference type="ARBA" id="ARBA00022989"/>
    </source>
</evidence>
<feature type="transmembrane region" description="Helical" evidence="5">
    <location>
        <begin position="387"/>
        <end position="407"/>
    </location>
</feature>